<evidence type="ECO:0000313" key="2">
    <source>
        <dbReference type="EMBL" id="KAF2259810.1"/>
    </source>
</evidence>
<proteinExistence type="predicted"/>
<protein>
    <submittedName>
        <fullName evidence="2">Uncharacterized protein</fullName>
    </submittedName>
</protein>
<gene>
    <name evidence="2" type="ORF">CC78DRAFT_571647</name>
</gene>
<dbReference type="AlphaFoldDB" id="A0A9P4K450"/>
<keyword evidence="1" id="KW-0732">Signal</keyword>
<dbReference type="OrthoDB" id="3749155at2759"/>
<sequence length="231" mass="26043">MRSALLSPLALLASASAIASDIEPLKVRDYGWHPITKRPTFFNLFVDEKCGWNEKFPDDCPLGGYVIRLADDGTCYATRYNKWWSPPPPIFFVDEDTAMYTVNKHPLQMFVDEQTGQLKWTKVGHSPPPAISVGFHHLGNNPNGLLEDSPSILTWPLTSAPFKSWYFCESSTGDYVVYVDPANWEFTVTFDVSSCKDRKLAALNANPWLYKKKHHKNYPHDTIAGGAEVSN</sequence>
<organism evidence="2 3">
    <name type="scientific">Lojkania enalia</name>
    <dbReference type="NCBI Taxonomy" id="147567"/>
    <lineage>
        <taxon>Eukaryota</taxon>
        <taxon>Fungi</taxon>
        <taxon>Dikarya</taxon>
        <taxon>Ascomycota</taxon>
        <taxon>Pezizomycotina</taxon>
        <taxon>Dothideomycetes</taxon>
        <taxon>Pleosporomycetidae</taxon>
        <taxon>Pleosporales</taxon>
        <taxon>Pleosporales incertae sedis</taxon>
        <taxon>Lojkania</taxon>
    </lineage>
</organism>
<evidence type="ECO:0000256" key="1">
    <source>
        <dbReference type="SAM" id="SignalP"/>
    </source>
</evidence>
<keyword evidence="3" id="KW-1185">Reference proteome</keyword>
<name>A0A9P4K450_9PLEO</name>
<evidence type="ECO:0000313" key="3">
    <source>
        <dbReference type="Proteomes" id="UP000800093"/>
    </source>
</evidence>
<feature type="signal peptide" evidence="1">
    <location>
        <begin position="1"/>
        <end position="19"/>
    </location>
</feature>
<dbReference type="EMBL" id="ML986698">
    <property type="protein sequence ID" value="KAF2259810.1"/>
    <property type="molecule type" value="Genomic_DNA"/>
</dbReference>
<feature type="chain" id="PRO_5040357120" evidence="1">
    <location>
        <begin position="20"/>
        <end position="231"/>
    </location>
</feature>
<dbReference type="Proteomes" id="UP000800093">
    <property type="component" value="Unassembled WGS sequence"/>
</dbReference>
<reference evidence="3" key="1">
    <citation type="journal article" date="2020" name="Stud. Mycol.">
        <title>101 Dothideomycetes genomes: A test case for predicting lifestyles and emergence of pathogens.</title>
        <authorList>
            <person name="Haridas S."/>
            <person name="Albert R."/>
            <person name="Binder M."/>
            <person name="Bloem J."/>
            <person name="LaButti K."/>
            <person name="Salamov A."/>
            <person name="Andreopoulos B."/>
            <person name="Baker S."/>
            <person name="Barry K."/>
            <person name="Bills G."/>
            <person name="Bluhm B."/>
            <person name="Cannon C."/>
            <person name="Castanera R."/>
            <person name="Culley D."/>
            <person name="Daum C."/>
            <person name="Ezra D."/>
            <person name="Gonzalez J."/>
            <person name="Henrissat B."/>
            <person name="Kuo A."/>
            <person name="Liang C."/>
            <person name="Lipzen A."/>
            <person name="Lutzoni F."/>
            <person name="Magnuson J."/>
            <person name="Mondo S."/>
            <person name="Nolan M."/>
            <person name="Ohm R."/>
            <person name="Pangilinan J."/>
            <person name="Park H.-J."/>
            <person name="Ramirez L."/>
            <person name="Alfaro M."/>
            <person name="Sun H."/>
            <person name="Tritt A."/>
            <person name="Yoshinaga Y."/>
            <person name="Zwiers L.-H."/>
            <person name="Turgeon B."/>
            <person name="Goodwin S."/>
            <person name="Spatafora J."/>
            <person name="Crous P."/>
            <person name="Grigoriev I."/>
        </authorList>
    </citation>
    <scope>NUCLEOTIDE SEQUENCE [LARGE SCALE GENOMIC DNA]</scope>
    <source>
        <strain evidence="3">CBS 304.66</strain>
    </source>
</reference>
<accession>A0A9P4K450</accession>
<comment type="caution">
    <text evidence="2">The sequence shown here is derived from an EMBL/GenBank/DDBJ whole genome shotgun (WGS) entry which is preliminary data.</text>
</comment>